<reference evidence="2 3" key="1">
    <citation type="submission" date="2019-02" db="EMBL/GenBank/DDBJ databases">
        <title>Deep-cultivation of Planctomycetes and their phenomic and genomic characterization uncovers novel biology.</title>
        <authorList>
            <person name="Wiegand S."/>
            <person name="Jogler M."/>
            <person name="Boedeker C."/>
            <person name="Pinto D."/>
            <person name="Vollmers J."/>
            <person name="Rivas-Marin E."/>
            <person name="Kohn T."/>
            <person name="Peeters S.H."/>
            <person name="Heuer A."/>
            <person name="Rast P."/>
            <person name="Oberbeckmann S."/>
            <person name="Bunk B."/>
            <person name="Jeske O."/>
            <person name="Meyerdierks A."/>
            <person name="Storesund J.E."/>
            <person name="Kallscheuer N."/>
            <person name="Luecker S."/>
            <person name="Lage O.M."/>
            <person name="Pohl T."/>
            <person name="Merkel B.J."/>
            <person name="Hornburger P."/>
            <person name="Mueller R.-W."/>
            <person name="Bruemmer F."/>
            <person name="Labrenz M."/>
            <person name="Spormann A.M."/>
            <person name="Op Den Camp H."/>
            <person name="Overmann J."/>
            <person name="Amann R."/>
            <person name="Jetten M.S.M."/>
            <person name="Mascher T."/>
            <person name="Medema M.H."/>
            <person name="Devos D.P."/>
            <person name="Kaster A.-K."/>
            <person name="Ovreas L."/>
            <person name="Rohde M."/>
            <person name="Galperin M.Y."/>
            <person name="Jogler C."/>
        </authorList>
    </citation>
    <scope>NUCLEOTIDE SEQUENCE [LARGE SCALE GENOMIC DNA]</scope>
    <source>
        <strain evidence="2 3">Pla52n</strain>
    </source>
</reference>
<evidence type="ECO:0000256" key="1">
    <source>
        <dbReference type="SAM" id="MobiDB-lite"/>
    </source>
</evidence>
<sequence length="83" mass="9683">MYAPRRVQGFYKKAELELLIQRRSSRRDLASATIDDTIVERYYQTRAIRRIGESFEKDNERKSLLVMATGSKTKGDENKRGRG</sequence>
<dbReference type="EMBL" id="SJPN01000002">
    <property type="protein sequence ID" value="TWU05471.1"/>
    <property type="molecule type" value="Genomic_DNA"/>
</dbReference>
<protein>
    <submittedName>
        <fullName evidence="2">Uncharacterized protein</fullName>
    </submittedName>
</protein>
<dbReference type="PANTHER" id="PTHR47396">
    <property type="entry name" value="TYPE I RESTRICTION ENZYME ECOKI R PROTEIN"/>
    <property type="match status" value="1"/>
</dbReference>
<gene>
    <name evidence="2" type="ORF">Pla52n_11830</name>
</gene>
<name>A0A5C6B1L3_9BACT</name>
<evidence type="ECO:0000313" key="3">
    <source>
        <dbReference type="Proteomes" id="UP000320176"/>
    </source>
</evidence>
<dbReference type="InterPro" id="IPR050742">
    <property type="entry name" value="Helicase_Restrict-Modif_Enz"/>
</dbReference>
<proteinExistence type="predicted"/>
<dbReference type="Gene3D" id="3.40.50.300">
    <property type="entry name" value="P-loop containing nucleotide triphosphate hydrolases"/>
    <property type="match status" value="1"/>
</dbReference>
<accession>A0A5C6B1L3</accession>
<organism evidence="2 3">
    <name type="scientific">Stieleria varia</name>
    <dbReference type="NCBI Taxonomy" id="2528005"/>
    <lineage>
        <taxon>Bacteria</taxon>
        <taxon>Pseudomonadati</taxon>
        <taxon>Planctomycetota</taxon>
        <taxon>Planctomycetia</taxon>
        <taxon>Pirellulales</taxon>
        <taxon>Pirellulaceae</taxon>
        <taxon>Stieleria</taxon>
    </lineage>
</organism>
<dbReference type="GO" id="GO:0005829">
    <property type="term" value="C:cytosol"/>
    <property type="evidence" value="ECO:0007669"/>
    <property type="project" value="TreeGrafter"/>
</dbReference>
<dbReference type="Proteomes" id="UP000320176">
    <property type="component" value="Unassembled WGS sequence"/>
</dbReference>
<dbReference type="PANTHER" id="PTHR47396:SF1">
    <property type="entry name" value="ATP-DEPENDENT HELICASE IRC3-RELATED"/>
    <property type="match status" value="1"/>
</dbReference>
<comment type="caution">
    <text evidence="2">The sequence shown here is derived from an EMBL/GenBank/DDBJ whole genome shotgun (WGS) entry which is preliminary data.</text>
</comment>
<evidence type="ECO:0000313" key="2">
    <source>
        <dbReference type="EMBL" id="TWU05471.1"/>
    </source>
</evidence>
<feature type="region of interest" description="Disordered" evidence="1">
    <location>
        <begin position="62"/>
        <end position="83"/>
    </location>
</feature>
<feature type="compositionally biased region" description="Basic and acidic residues" evidence="1">
    <location>
        <begin position="73"/>
        <end position="83"/>
    </location>
</feature>
<keyword evidence="3" id="KW-1185">Reference proteome</keyword>
<dbReference type="AlphaFoldDB" id="A0A5C6B1L3"/>
<dbReference type="InterPro" id="IPR027417">
    <property type="entry name" value="P-loop_NTPase"/>
</dbReference>